<protein>
    <submittedName>
        <fullName evidence="5">4-hydroxy-2-oxoheptanedioate aldolase</fullName>
    </submittedName>
</protein>
<evidence type="ECO:0000313" key="5">
    <source>
        <dbReference type="EMBL" id="GAA4478118.1"/>
    </source>
</evidence>
<accession>A0ABP8P209</accession>
<dbReference type="EMBL" id="BAABGP010000003">
    <property type="protein sequence ID" value="GAA4478118.1"/>
    <property type="molecule type" value="Genomic_DNA"/>
</dbReference>
<evidence type="ECO:0000256" key="1">
    <source>
        <dbReference type="ARBA" id="ARBA00005568"/>
    </source>
</evidence>
<dbReference type="Gene3D" id="3.20.20.60">
    <property type="entry name" value="Phosphoenolpyruvate-binding domains"/>
    <property type="match status" value="1"/>
</dbReference>
<dbReference type="InterPro" id="IPR015813">
    <property type="entry name" value="Pyrv/PenolPyrv_kinase-like_dom"/>
</dbReference>
<dbReference type="Pfam" id="PF03328">
    <property type="entry name" value="HpcH_HpaI"/>
    <property type="match status" value="1"/>
</dbReference>
<dbReference type="PANTHER" id="PTHR30502:SF0">
    <property type="entry name" value="PHOSPHOENOLPYRUVATE CARBOXYLASE FAMILY PROTEIN"/>
    <property type="match status" value="1"/>
</dbReference>
<sequence length="254" mass="27071">MNAQTPLRNEVGLITADPTPTLLGLLEVTGIDSVVIDAEQTALTVATCADAVQRLRGSGVRVGIRVPSLDDDCLLAFANTGADELVLPRVRRIEQLSRAHRATRFPPIGERPRQLSPASRYGTAYVQVPVLSVLVETADAVDAIEQFAAHPLFEGAWIGPTDLQDDLARCGRSAELDAAVQRVIDVVVASGHPIGLPAPSAARAGEVHQRGANRAAVYWEREEIAALRALVAIRDADDALSSRYNDASSSELKG</sequence>
<comment type="caution">
    <text evidence="5">The sequence shown here is derived from an EMBL/GenBank/DDBJ whole genome shotgun (WGS) entry which is preliminary data.</text>
</comment>
<evidence type="ECO:0000256" key="3">
    <source>
        <dbReference type="ARBA" id="ARBA00023239"/>
    </source>
</evidence>
<proteinExistence type="inferred from homology"/>
<dbReference type="InterPro" id="IPR040442">
    <property type="entry name" value="Pyrv_kinase-like_dom_sf"/>
</dbReference>
<dbReference type="InterPro" id="IPR050251">
    <property type="entry name" value="HpcH-HpaI_aldolase"/>
</dbReference>
<keyword evidence="3" id="KW-0456">Lyase</keyword>
<evidence type="ECO:0000313" key="6">
    <source>
        <dbReference type="Proteomes" id="UP001500731"/>
    </source>
</evidence>
<dbReference type="InterPro" id="IPR005000">
    <property type="entry name" value="Aldolase/citrate-lyase_domain"/>
</dbReference>
<dbReference type="RefSeq" id="WP_345183403.1">
    <property type="nucleotide sequence ID" value="NZ_BAABGP010000003.1"/>
</dbReference>
<gene>
    <name evidence="5" type="primary">hpaI_1</name>
    <name evidence="5" type="ORF">GCM10023171_01770</name>
</gene>
<organism evidence="5 6">
    <name type="scientific">Microbacterium panaciterrae</name>
    <dbReference type="NCBI Taxonomy" id="985759"/>
    <lineage>
        <taxon>Bacteria</taxon>
        <taxon>Bacillati</taxon>
        <taxon>Actinomycetota</taxon>
        <taxon>Actinomycetes</taxon>
        <taxon>Micrococcales</taxon>
        <taxon>Microbacteriaceae</taxon>
        <taxon>Microbacterium</taxon>
    </lineage>
</organism>
<keyword evidence="2" id="KW-0479">Metal-binding</keyword>
<dbReference type="Proteomes" id="UP001500731">
    <property type="component" value="Unassembled WGS sequence"/>
</dbReference>
<keyword evidence="6" id="KW-1185">Reference proteome</keyword>
<feature type="domain" description="HpcH/HpaI aldolase/citrate lyase" evidence="4">
    <location>
        <begin position="19"/>
        <end position="213"/>
    </location>
</feature>
<evidence type="ECO:0000259" key="4">
    <source>
        <dbReference type="Pfam" id="PF03328"/>
    </source>
</evidence>
<reference evidence="6" key="1">
    <citation type="journal article" date="2019" name="Int. J. Syst. Evol. Microbiol.">
        <title>The Global Catalogue of Microorganisms (GCM) 10K type strain sequencing project: providing services to taxonomists for standard genome sequencing and annotation.</title>
        <authorList>
            <consortium name="The Broad Institute Genomics Platform"/>
            <consortium name="The Broad Institute Genome Sequencing Center for Infectious Disease"/>
            <person name="Wu L."/>
            <person name="Ma J."/>
        </authorList>
    </citation>
    <scope>NUCLEOTIDE SEQUENCE [LARGE SCALE GENOMIC DNA]</scope>
    <source>
        <strain evidence="6">JCM 17839</strain>
    </source>
</reference>
<evidence type="ECO:0000256" key="2">
    <source>
        <dbReference type="ARBA" id="ARBA00022723"/>
    </source>
</evidence>
<name>A0ABP8P209_9MICO</name>
<comment type="similarity">
    <text evidence="1">Belongs to the HpcH/HpaI aldolase family.</text>
</comment>
<dbReference type="SUPFAM" id="SSF51621">
    <property type="entry name" value="Phosphoenolpyruvate/pyruvate domain"/>
    <property type="match status" value="1"/>
</dbReference>
<dbReference type="PANTHER" id="PTHR30502">
    <property type="entry name" value="2-KETO-3-DEOXY-L-RHAMNONATE ALDOLASE"/>
    <property type="match status" value="1"/>
</dbReference>